<proteinExistence type="predicted"/>
<gene>
    <name evidence="2" type="ORF">KIN_34150</name>
</gene>
<accession>A0A6N6JJ34</accession>
<protein>
    <submittedName>
        <fullName evidence="2">Uncharacterized protein</fullName>
    </submittedName>
</protein>
<feature type="region of interest" description="Disordered" evidence="1">
    <location>
        <begin position="1"/>
        <end position="42"/>
    </location>
</feature>
<dbReference type="EMBL" id="BLJE01000004">
    <property type="protein sequence ID" value="GFE66341.1"/>
    <property type="molecule type" value="Genomic_DNA"/>
</dbReference>
<evidence type="ECO:0000256" key="1">
    <source>
        <dbReference type="SAM" id="MobiDB-lite"/>
    </source>
</evidence>
<sequence>MDGTVISEDDLQETLPERVTSQNPEVRDLRAKKALSGDRSEHRRHTWLYEDLLA</sequence>
<reference evidence="2 3" key="1">
    <citation type="submission" date="2019-12" db="EMBL/GenBank/DDBJ databases">
        <title>Litoreibacter badius sp. nov., a novel bacteriochlorophyll a-containing bacterium in the genus Litoreibacter.</title>
        <authorList>
            <person name="Kanamuro M."/>
            <person name="Takabe Y."/>
            <person name="Mori K."/>
            <person name="Takaichi S."/>
            <person name="Hanada S."/>
        </authorList>
    </citation>
    <scope>NUCLEOTIDE SEQUENCE [LARGE SCALE GENOMIC DNA]</scope>
    <source>
        <strain evidence="2 3">K6</strain>
    </source>
</reference>
<organism evidence="2 3">
    <name type="scientific">Litoreibacter roseus</name>
    <dbReference type="NCBI Taxonomy" id="2601869"/>
    <lineage>
        <taxon>Bacteria</taxon>
        <taxon>Pseudomonadati</taxon>
        <taxon>Pseudomonadota</taxon>
        <taxon>Alphaproteobacteria</taxon>
        <taxon>Rhodobacterales</taxon>
        <taxon>Roseobacteraceae</taxon>
        <taxon>Litoreibacter</taxon>
    </lineage>
</organism>
<dbReference type="AlphaFoldDB" id="A0A6N6JJ34"/>
<evidence type="ECO:0000313" key="2">
    <source>
        <dbReference type="EMBL" id="GFE66341.1"/>
    </source>
</evidence>
<feature type="compositionally biased region" description="Basic and acidic residues" evidence="1">
    <location>
        <begin position="25"/>
        <end position="41"/>
    </location>
</feature>
<keyword evidence="3" id="KW-1185">Reference proteome</keyword>
<comment type="caution">
    <text evidence="2">The sequence shown here is derived from an EMBL/GenBank/DDBJ whole genome shotgun (WGS) entry which is preliminary data.</text>
</comment>
<evidence type="ECO:0000313" key="3">
    <source>
        <dbReference type="Proteomes" id="UP000436822"/>
    </source>
</evidence>
<name>A0A6N6JJ34_9RHOB</name>
<dbReference type="RefSeq" id="WP_159809284.1">
    <property type="nucleotide sequence ID" value="NZ_BLJE01000004.1"/>
</dbReference>
<dbReference type="Proteomes" id="UP000436822">
    <property type="component" value="Unassembled WGS sequence"/>
</dbReference>